<name>A0A8S1T018_PAROT</name>
<proteinExistence type="predicted"/>
<accession>A0A8S1T018</accession>
<organism evidence="2 3">
    <name type="scientific">Paramecium octaurelia</name>
    <dbReference type="NCBI Taxonomy" id="43137"/>
    <lineage>
        <taxon>Eukaryota</taxon>
        <taxon>Sar</taxon>
        <taxon>Alveolata</taxon>
        <taxon>Ciliophora</taxon>
        <taxon>Intramacronucleata</taxon>
        <taxon>Oligohymenophorea</taxon>
        <taxon>Peniculida</taxon>
        <taxon>Parameciidae</taxon>
        <taxon>Paramecium</taxon>
    </lineage>
</organism>
<evidence type="ECO:0000256" key="1">
    <source>
        <dbReference type="SAM" id="MobiDB-lite"/>
    </source>
</evidence>
<dbReference type="AlphaFoldDB" id="A0A8S1T018"/>
<sequence>MKRQFQKPRSQQNHQNIVQQNTRTTQTRINLFQGIFFFRGVVCPIEAFKIKHKQYDLIMFPAFTSTITDFAISKSYAKQDGIIFRISFNENTLEGPQFQIVRPKAIYTASQVQNEQEYLFSCFSCFIITKFNEGNIIDIEFVKI</sequence>
<dbReference type="OrthoDB" id="10049342at2759"/>
<feature type="region of interest" description="Disordered" evidence="1">
    <location>
        <begin position="1"/>
        <end position="20"/>
    </location>
</feature>
<keyword evidence="3" id="KW-1185">Reference proteome</keyword>
<dbReference type="Proteomes" id="UP000683925">
    <property type="component" value="Unassembled WGS sequence"/>
</dbReference>
<evidence type="ECO:0000313" key="2">
    <source>
        <dbReference type="EMBL" id="CAD8145008.1"/>
    </source>
</evidence>
<comment type="caution">
    <text evidence="2">The sequence shown here is derived from an EMBL/GenBank/DDBJ whole genome shotgun (WGS) entry which is preliminary data.</text>
</comment>
<gene>
    <name evidence="2" type="ORF">POCTA_138.1.T0170004</name>
</gene>
<reference evidence="2" key="1">
    <citation type="submission" date="2021-01" db="EMBL/GenBank/DDBJ databases">
        <authorList>
            <consortium name="Genoscope - CEA"/>
            <person name="William W."/>
        </authorList>
    </citation>
    <scope>NUCLEOTIDE SEQUENCE</scope>
</reference>
<protein>
    <submittedName>
        <fullName evidence="2">Uncharacterized protein</fullName>
    </submittedName>
</protein>
<evidence type="ECO:0000313" key="3">
    <source>
        <dbReference type="Proteomes" id="UP000683925"/>
    </source>
</evidence>
<dbReference type="EMBL" id="CAJJDP010000017">
    <property type="protein sequence ID" value="CAD8145008.1"/>
    <property type="molecule type" value="Genomic_DNA"/>
</dbReference>